<dbReference type="EC" id="2.7.7.60" evidence="10"/>
<dbReference type="GO" id="GO:0016114">
    <property type="term" value="P:terpenoid biosynthetic process"/>
    <property type="evidence" value="ECO:0007669"/>
    <property type="project" value="InterPro"/>
</dbReference>
<feature type="binding site" evidence="10">
    <location>
        <begin position="234"/>
        <end position="236"/>
    </location>
    <ligand>
        <name>4-CDP-2-C-methyl-D-erythritol 2-phosphate</name>
        <dbReference type="ChEBI" id="CHEBI:57919"/>
    </ligand>
</feature>
<dbReference type="Pfam" id="PF02542">
    <property type="entry name" value="YgbB"/>
    <property type="match status" value="1"/>
</dbReference>
<evidence type="ECO:0000256" key="1">
    <source>
        <dbReference type="ARBA" id="ARBA00001282"/>
    </source>
</evidence>
<dbReference type="CDD" id="cd00554">
    <property type="entry name" value="MECDP_synthase"/>
    <property type="match status" value="1"/>
</dbReference>
<comment type="pathway">
    <text evidence="10">Isoprenoid biosynthesis; isopentenyl diphosphate biosynthesis via DXP pathway; isopentenyl diphosphate from 1-deoxy-D-xylulose 5-phosphate: step 4/6.</text>
</comment>
<keyword evidence="6 10" id="KW-0479">Metal-binding</keyword>
<evidence type="ECO:0000256" key="10">
    <source>
        <dbReference type="HAMAP-Rule" id="MF_01520"/>
    </source>
</evidence>
<dbReference type="GO" id="GO:0019288">
    <property type="term" value="P:isopentenyl diphosphate biosynthetic process, methylerythritol 4-phosphate pathway"/>
    <property type="evidence" value="ECO:0007669"/>
    <property type="project" value="UniProtKB-UniRule"/>
</dbReference>
<dbReference type="NCBIfam" id="TIGR00453">
    <property type="entry name" value="ispD"/>
    <property type="match status" value="1"/>
</dbReference>
<dbReference type="EC" id="4.6.1.12" evidence="10"/>
<dbReference type="Gene3D" id="3.30.1330.50">
    <property type="entry name" value="2-C-methyl-D-erythritol 2,4-cyclodiphosphate synthase"/>
    <property type="match status" value="1"/>
</dbReference>
<dbReference type="CDD" id="cd02516">
    <property type="entry name" value="CDP-ME_synthetase"/>
    <property type="match status" value="1"/>
</dbReference>
<accession>A0A512H365</accession>
<comment type="caution">
    <text evidence="12">The sequence shown here is derived from an EMBL/GenBank/DDBJ whole genome shotgun (WGS) entry which is preliminary data.</text>
</comment>
<dbReference type="InterPro" id="IPR026596">
    <property type="entry name" value="IspD/F"/>
</dbReference>
<feature type="binding site" evidence="10">
    <location>
        <position position="368"/>
    </location>
    <ligand>
        <name>4-CDP-2-C-methyl-D-erythritol 2-phosphate</name>
        <dbReference type="ChEBI" id="CHEBI:57919"/>
    </ligand>
</feature>
<dbReference type="Proteomes" id="UP000321567">
    <property type="component" value="Unassembled WGS sequence"/>
</dbReference>
<feature type="binding site" evidence="10">
    <location>
        <position position="234"/>
    </location>
    <ligand>
        <name>a divalent metal cation</name>
        <dbReference type="ChEBI" id="CHEBI:60240"/>
    </ligand>
</feature>
<evidence type="ECO:0000259" key="11">
    <source>
        <dbReference type="Pfam" id="PF02542"/>
    </source>
</evidence>
<evidence type="ECO:0000256" key="7">
    <source>
        <dbReference type="ARBA" id="ARBA00023229"/>
    </source>
</evidence>
<feature type="domain" description="2-C-methyl-D-erythritol 2,4-cyclodiphosphate synthase" evidence="11">
    <location>
        <begin position="228"/>
        <end position="380"/>
    </location>
</feature>
<gene>
    <name evidence="10 12" type="primary">ispDF</name>
    <name evidence="12" type="ORF">ROR02_00370</name>
</gene>
<keyword evidence="8 10" id="KW-0456">Lyase</keyword>
<feature type="site" description="Positions MEP for the nucleophilic attack" evidence="10">
    <location>
        <position position="207"/>
    </location>
</feature>
<dbReference type="InterPro" id="IPR029044">
    <property type="entry name" value="Nucleotide-diphossugar_trans"/>
</dbReference>
<feature type="binding site" evidence="10">
    <location>
        <position position="236"/>
    </location>
    <ligand>
        <name>a divalent metal cation</name>
        <dbReference type="ChEBI" id="CHEBI:60240"/>
    </ligand>
</feature>
<dbReference type="GO" id="GO:0050518">
    <property type="term" value="F:2-C-methyl-D-erythritol 4-phosphate cytidylyltransferase activity"/>
    <property type="evidence" value="ECO:0007669"/>
    <property type="project" value="UniProtKB-UniRule"/>
</dbReference>
<protein>
    <recommendedName>
        <fullName evidence="10">Bifunctional enzyme IspD/IspF</fullName>
    </recommendedName>
    <domain>
        <recommendedName>
            <fullName evidence="10">2-C-methyl-D-erythritol 4-phosphate cytidylyltransferase</fullName>
            <ecNumber evidence="10">2.7.7.60</ecNumber>
        </recommendedName>
        <alternativeName>
            <fullName evidence="10">4-diphosphocytidyl-2C-methyl-D-erythritol synthase</fullName>
        </alternativeName>
        <alternativeName>
            <fullName evidence="10">MEP cytidylyltransferase</fullName>
            <shortName evidence="10">MCT</shortName>
        </alternativeName>
    </domain>
    <domain>
        <recommendedName>
            <fullName evidence="10">2-C-methyl-D-erythritol 2,4-cyclodiphosphate synthase</fullName>
            <shortName evidence="10">MECDP-synthase</shortName>
            <shortName evidence="10">MECPP-synthase</shortName>
            <shortName evidence="10">MECPS</shortName>
            <ecNumber evidence="10">4.6.1.12</ecNumber>
        </recommendedName>
    </domain>
</protein>
<keyword evidence="9 10" id="KW-0511">Multifunctional enzyme</keyword>
<dbReference type="FunFam" id="3.90.550.10:FF:000003">
    <property type="entry name" value="2-C-methyl-D-erythritol 4-phosphate cytidylyltransferase"/>
    <property type="match status" value="1"/>
</dbReference>
<keyword evidence="7 10" id="KW-0414">Isoprene biosynthesis</keyword>
<feature type="binding site" evidence="10">
    <location>
        <begin position="282"/>
        <end position="284"/>
    </location>
    <ligand>
        <name>4-CDP-2-C-methyl-D-erythritol 2-phosphate</name>
        <dbReference type="ChEBI" id="CHEBI:57919"/>
    </ligand>
</feature>
<dbReference type="InterPro" id="IPR034683">
    <property type="entry name" value="IspD/TarI"/>
</dbReference>
<comment type="pathway">
    <text evidence="2 10">Isoprenoid biosynthesis; isopentenyl diphosphate biosynthesis via DXP pathway; isopentenyl diphosphate from 1-deoxy-D-xylulose 5-phosphate: step 2/6.</text>
</comment>
<dbReference type="InterPro" id="IPR036571">
    <property type="entry name" value="MECDP_synthase_sf"/>
</dbReference>
<evidence type="ECO:0000256" key="9">
    <source>
        <dbReference type="ARBA" id="ARBA00023268"/>
    </source>
</evidence>
<dbReference type="EMBL" id="BJZO01000001">
    <property type="protein sequence ID" value="GEO79906.1"/>
    <property type="molecule type" value="Genomic_DNA"/>
</dbReference>
<evidence type="ECO:0000256" key="5">
    <source>
        <dbReference type="ARBA" id="ARBA00022695"/>
    </source>
</evidence>
<dbReference type="HAMAP" id="MF_00107">
    <property type="entry name" value="IspF"/>
    <property type="match status" value="1"/>
</dbReference>
<proteinExistence type="inferred from homology"/>
<keyword evidence="13" id="KW-1185">Reference proteome</keyword>
<comment type="catalytic activity">
    <reaction evidence="10">
        <text>4-CDP-2-C-methyl-D-erythritol 2-phosphate = 2-C-methyl-D-erythritol 2,4-cyclic diphosphate + CMP</text>
        <dbReference type="Rhea" id="RHEA:23864"/>
        <dbReference type="ChEBI" id="CHEBI:57919"/>
        <dbReference type="ChEBI" id="CHEBI:58483"/>
        <dbReference type="ChEBI" id="CHEBI:60377"/>
        <dbReference type="EC" id="4.6.1.12"/>
    </reaction>
</comment>
<dbReference type="AlphaFoldDB" id="A0A512H365"/>
<feature type="binding site" evidence="10">
    <location>
        <position position="365"/>
    </location>
    <ligand>
        <name>4-CDP-2-C-methyl-D-erythritol 2-phosphate</name>
        <dbReference type="ChEBI" id="CHEBI:57919"/>
    </ligand>
</feature>
<evidence type="ECO:0000313" key="12">
    <source>
        <dbReference type="EMBL" id="GEO79906.1"/>
    </source>
</evidence>
<dbReference type="UniPathway" id="UPA00056">
    <property type="reaction ID" value="UER00093"/>
</dbReference>
<keyword evidence="5 10" id="KW-0548">Nucleotidyltransferase</keyword>
<evidence type="ECO:0000256" key="6">
    <source>
        <dbReference type="ARBA" id="ARBA00022723"/>
    </source>
</evidence>
<dbReference type="HAMAP" id="MF_01520">
    <property type="entry name" value="IspDF"/>
    <property type="match status" value="1"/>
</dbReference>
<dbReference type="OrthoDB" id="9804336at2"/>
<comment type="similarity">
    <text evidence="10">In the N-terminal section; belongs to the IspD/TarI cytidylyltransferase family. IspD subfamily.</text>
</comment>
<comment type="catalytic activity">
    <reaction evidence="1 10">
        <text>2-C-methyl-D-erythritol 4-phosphate + CTP + H(+) = 4-CDP-2-C-methyl-D-erythritol + diphosphate</text>
        <dbReference type="Rhea" id="RHEA:13429"/>
        <dbReference type="ChEBI" id="CHEBI:15378"/>
        <dbReference type="ChEBI" id="CHEBI:33019"/>
        <dbReference type="ChEBI" id="CHEBI:37563"/>
        <dbReference type="ChEBI" id="CHEBI:57823"/>
        <dbReference type="ChEBI" id="CHEBI:58262"/>
        <dbReference type="EC" id="2.7.7.60"/>
    </reaction>
</comment>
<name>A0A512H365_9PROT</name>
<dbReference type="InterPro" id="IPR001228">
    <property type="entry name" value="IspD"/>
</dbReference>
<dbReference type="SUPFAM" id="SSF53448">
    <property type="entry name" value="Nucleotide-diphospho-sugar transferases"/>
    <property type="match status" value="1"/>
</dbReference>
<evidence type="ECO:0000256" key="4">
    <source>
        <dbReference type="ARBA" id="ARBA00022679"/>
    </source>
</evidence>
<dbReference type="Gene3D" id="3.90.550.10">
    <property type="entry name" value="Spore Coat Polysaccharide Biosynthesis Protein SpsA, Chain A"/>
    <property type="match status" value="1"/>
</dbReference>
<dbReference type="GO" id="GO:0046872">
    <property type="term" value="F:metal ion binding"/>
    <property type="evidence" value="ECO:0007669"/>
    <property type="project" value="UniProtKB-KW"/>
</dbReference>
<feature type="binding site" evidence="10">
    <location>
        <begin position="260"/>
        <end position="261"/>
    </location>
    <ligand>
        <name>4-CDP-2-C-methyl-D-erythritol 2-phosphate</name>
        <dbReference type="ChEBI" id="CHEBI:57919"/>
    </ligand>
</feature>
<feature type="site" description="Positions MEP for the nucleophilic attack" evidence="10">
    <location>
        <position position="153"/>
    </location>
</feature>
<dbReference type="SUPFAM" id="SSF69765">
    <property type="entry name" value="IpsF-like"/>
    <property type="match status" value="1"/>
</dbReference>
<comment type="caution">
    <text evidence="10">Lacks conserved residue(s) required for the propagation of feature annotation.</text>
</comment>
<feature type="region of interest" description="2-C-methyl-D-erythritol 2,4-cyclodiphosphate synthase" evidence="10">
    <location>
        <begin position="228"/>
        <end position="384"/>
    </location>
</feature>
<dbReference type="Pfam" id="PF01128">
    <property type="entry name" value="IspD"/>
    <property type="match status" value="1"/>
</dbReference>
<dbReference type="PROSITE" id="PS01295">
    <property type="entry name" value="ISPD"/>
    <property type="match status" value="1"/>
</dbReference>
<feature type="binding site" evidence="10">
    <location>
        <begin position="358"/>
        <end position="361"/>
    </location>
    <ligand>
        <name>4-CDP-2-C-methyl-D-erythritol 2-phosphate</name>
        <dbReference type="ChEBI" id="CHEBI:57919"/>
    </ligand>
</feature>
<keyword evidence="4 10" id="KW-0808">Transferase</keyword>
<sequence length="384" mass="40210">MVKVAALIVAAGRGTRFGGDLPKQYLTLGGRPVLRHSLARFAAHPDVAVTRAVIHPDDRDLYDQAAQGLATLLEPVPGGAERQDSVRLGLESLVEHTPDVVLIHDGARPLIDGALIDRVIAALAEHPGAIPALPVADTLKRGAGGRVGETVDRSGLWRAQTPQGFRYPDLLAAHRAAAGRTLTDDAAVLEAAGGTVALVEGAEENVKITTPIDLSRAEALFRGPGEPRIGSGFDVHRLGPGSFVTLCGLEIPHDHGLVGHSDADVPMHALTDALLGTINAGDIGRHFPPSDMRWKGADSAIFLAHAGALITALGGRIVNVDITIMCERPKIGPHRARMATRLGDILGLSASRISVKATTTETLGFTGREEGIAAQATALVMLPF</sequence>
<organism evidence="12 13">
    <name type="scientific">Pararhodospirillum oryzae</name>
    <dbReference type="NCBI Taxonomy" id="478448"/>
    <lineage>
        <taxon>Bacteria</taxon>
        <taxon>Pseudomonadati</taxon>
        <taxon>Pseudomonadota</taxon>
        <taxon>Alphaproteobacteria</taxon>
        <taxon>Rhodospirillales</taxon>
        <taxon>Rhodospirillaceae</taxon>
        <taxon>Pararhodospirillum</taxon>
    </lineage>
</organism>
<dbReference type="RefSeq" id="WP_147161979.1">
    <property type="nucleotide sequence ID" value="NZ_BJZO01000001.1"/>
</dbReference>
<evidence type="ECO:0000256" key="3">
    <source>
        <dbReference type="ARBA" id="ARBA00009789"/>
    </source>
</evidence>
<dbReference type="HAMAP" id="MF_00108">
    <property type="entry name" value="IspD"/>
    <property type="match status" value="1"/>
</dbReference>
<comment type="cofactor">
    <cofactor evidence="10">
        <name>a divalent metal cation</name>
        <dbReference type="ChEBI" id="CHEBI:60240"/>
    </cofactor>
</comment>
<dbReference type="PANTHER" id="PTHR43181:SF1">
    <property type="entry name" value="2-C-METHYL-D-ERYTHRITOL 2,4-CYCLODIPHOSPHATE SYNTHASE, CHLOROPLASTIC"/>
    <property type="match status" value="1"/>
</dbReference>
<comment type="similarity">
    <text evidence="3">Belongs to the IspD/TarI cytidylyltransferase family. IspD subfamily.</text>
</comment>
<evidence type="ECO:0000313" key="13">
    <source>
        <dbReference type="Proteomes" id="UP000321567"/>
    </source>
</evidence>
<dbReference type="InterPro" id="IPR003526">
    <property type="entry name" value="MECDP_synthase"/>
</dbReference>
<comment type="similarity">
    <text evidence="10">In the C-terminal section; belongs to the IspF family.</text>
</comment>
<comment type="function">
    <text evidence="10">Bifunctional enzyme that catalyzes the formation of 4-diphosphocytidyl-2-C-methyl-D-erythritol from CTP and 2-C-methyl-D-erythritol 4-phosphate (MEP) (IspD), and catalyzes the conversion of 4-diphosphocytidyl-2-C-methyl-D-erythritol 2-phosphate (CDP-ME2P) to 2-C-methyl-D-erythritol 2,4-cyclodiphosphate (ME-CPP) with a corresponding release of cytidine 5-monophosphate (CMP) (IspF).</text>
</comment>
<dbReference type="InterPro" id="IPR018294">
    <property type="entry name" value="ISPD_synthase_CS"/>
</dbReference>
<dbReference type="PANTHER" id="PTHR43181">
    <property type="entry name" value="2-C-METHYL-D-ERYTHRITOL 2,4-CYCLODIPHOSPHATE SYNTHASE, CHLOROPLASTIC"/>
    <property type="match status" value="1"/>
</dbReference>
<feature type="site" description="Transition state stabilizer" evidence="10">
    <location>
        <position position="359"/>
    </location>
</feature>
<evidence type="ECO:0000256" key="8">
    <source>
        <dbReference type="ARBA" id="ARBA00023239"/>
    </source>
</evidence>
<feature type="site" description="Transition state stabilizer" evidence="10">
    <location>
        <position position="260"/>
    </location>
</feature>
<dbReference type="GO" id="GO:0008685">
    <property type="term" value="F:2-C-methyl-D-erythritol 2,4-cyclodiphosphate synthase activity"/>
    <property type="evidence" value="ECO:0007669"/>
    <property type="project" value="UniProtKB-UniRule"/>
</dbReference>
<feature type="site" description="Transition state stabilizer" evidence="10">
    <location>
        <position position="16"/>
    </location>
</feature>
<dbReference type="NCBIfam" id="TIGR00151">
    <property type="entry name" value="ispF"/>
    <property type="match status" value="1"/>
</dbReference>
<feature type="region of interest" description="2-C-methyl-D-erythritol 4-phosphate cytidylyltransferase" evidence="10">
    <location>
        <begin position="1"/>
        <end position="227"/>
    </location>
</feature>
<reference evidence="12 13" key="1">
    <citation type="submission" date="2019-07" db="EMBL/GenBank/DDBJ databases">
        <title>Whole genome shotgun sequence of Rhodospirillum oryzae NBRC 107573.</title>
        <authorList>
            <person name="Hosoyama A."/>
            <person name="Uohara A."/>
            <person name="Ohji S."/>
            <person name="Ichikawa N."/>
        </authorList>
    </citation>
    <scope>NUCLEOTIDE SEQUENCE [LARGE SCALE GENOMIC DNA]</scope>
    <source>
        <strain evidence="12 13">NBRC 107573</strain>
    </source>
</reference>
<dbReference type="NCBIfam" id="NF006899">
    <property type="entry name" value="PRK09382.1"/>
    <property type="match status" value="1"/>
</dbReference>
<feature type="binding site" evidence="10">
    <location>
        <position position="268"/>
    </location>
    <ligand>
        <name>a divalent metal cation</name>
        <dbReference type="ChEBI" id="CHEBI:60240"/>
    </ligand>
</feature>
<evidence type="ECO:0000256" key="2">
    <source>
        <dbReference type="ARBA" id="ARBA00004787"/>
    </source>
</evidence>
<feature type="site" description="Transition state stabilizer" evidence="10">
    <location>
        <position position="23"/>
    </location>
</feature>